<proteinExistence type="predicted"/>
<evidence type="ECO:0008006" key="3">
    <source>
        <dbReference type="Google" id="ProtNLM"/>
    </source>
</evidence>
<protein>
    <recommendedName>
        <fullName evidence="3">MarR family transcriptional regulator</fullName>
    </recommendedName>
</protein>
<accession>A0ABS4UUL9</accession>
<evidence type="ECO:0000313" key="1">
    <source>
        <dbReference type="EMBL" id="MBP2355326.1"/>
    </source>
</evidence>
<evidence type="ECO:0000313" key="2">
    <source>
        <dbReference type="Proteomes" id="UP000755585"/>
    </source>
</evidence>
<organism evidence="1 2">
    <name type="scientific">Kribbella aluminosa</name>
    <dbReference type="NCBI Taxonomy" id="416017"/>
    <lineage>
        <taxon>Bacteria</taxon>
        <taxon>Bacillati</taxon>
        <taxon>Actinomycetota</taxon>
        <taxon>Actinomycetes</taxon>
        <taxon>Propionibacteriales</taxon>
        <taxon>Kribbellaceae</taxon>
        <taxon>Kribbella</taxon>
    </lineage>
</organism>
<dbReference type="Proteomes" id="UP000755585">
    <property type="component" value="Unassembled WGS sequence"/>
</dbReference>
<comment type="caution">
    <text evidence="1">The sequence shown here is derived from an EMBL/GenBank/DDBJ whole genome shotgun (WGS) entry which is preliminary data.</text>
</comment>
<dbReference type="EMBL" id="JAGINT010000002">
    <property type="protein sequence ID" value="MBP2355326.1"/>
    <property type="molecule type" value="Genomic_DNA"/>
</dbReference>
<keyword evidence="2" id="KW-1185">Reference proteome</keyword>
<name>A0ABS4UUL9_9ACTN</name>
<reference evidence="1 2" key="1">
    <citation type="submission" date="2021-03" db="EMBL/GenBank/DDBJ databases">
        <title>Sequencing the genomes of 1000 actinobacteria strains.</title>
        <authorList>
            <person name="Klenk H.-P."/>
        </authorList>
    </citation>
    <scope>NUCLEOTIDE SEQUENCE [LARGE SCALE GENOMIC DNA]</scope>
    <source>
        <strain evidence="1 2">DSM 18824</strain>
    </source>
</reference>
<dbReference type="RefSeq" id="WP_209698013.1">
    <property type="nucleotide sequence ID" value="NZ_BAAAVU010000017.1"/>
</dbReference>
<sequence>MGADRDQQSVGGVGEHEYAVVRDVLDRLVGVLDRFASEADQASSAAGGSVG</sequence>
<gene>
    <name evidence="1" type="ORF">JOF29_006436</name>
</gene>